<dbReference type="PANTHER" id="PTHR43883">
    <property type="entry name" value="SLR0207 PROTEIN"/>
    <property type="match status" value="1"/>
</dbReference>
<protein>
    <submittedName>
        <fullName evidence="2">RNA ligase family protein</fullName>
    </submittedName>
</protein>
<keyword evidence="2" id="KW-0436">Ligase</keyword>
<comment type="caution">
    <text evidence="2">The sequence shown here is derived from an EMBL/GenBank/DDBJ whole genome shotgun (WGS) entry which is preliminary data.</text>
</comment>
<dbReference type="Pfam" id="PF09414">
    <property type="entry name" value="RNA_ligase"/>
    <property type="match status" value="1"/>
</dbReference>
<dbReference type="RefSeq" id="WP_343890064.1">
    <property type="nucleotide sequence ID" value="NZ_BAAAEH010000028.1"/>
</dbReference>
<dbReference type="PANTHER" id="PTHR43883:SF1">
    <property type="entry name" value="GLUCONOKINASE"/>
    <property type="match status" value="1"/>
</dbReference>
<dbReference type="EMBL" id="JBDIME010000011">
    <property type="protein sequence ID" value="MEN2790736.1"/>
    <property type="molecule type" value="Genomic_DNA"/>
</dbReference>
<accession>A0ABU9Y4N2</accession>
<dbReference type="SUPFAM" id="SSF56091">
    <property type="entry name" value="DNA ligase/mRNA capping enzyme, catalytic domain"/>
    <property type="match status" value="1"/>
</dbReference>
<proteinExistence type="predicted"/>
<dbReference type="Proteomes" id="UP001419910">
    <property type="component" value="Unassembled WGS sequence"/>
</dbReference>
<dbReference type="InterPro" id="IPR052732">
    <property type="entry name" value="Cell-binding_unc_protein"/>
</dbReference>
<name>A0ABU9Y4N2_9SPHN</name>
<evidence type="ECO:0000313" key="2">
    <source>
        <dbReference type="EMBL" id="MEN2790736.1"/>
    </source>
</evidence>
<sequence length="232" mass="26037">MGADEAVELKYPRTYHLPTSPGLQNDDRRLPSLAPFLGKRIIVSEKIDGEGTTMTRAKTYPRSPDGRYHPSRDWMKAHHARKARDIPPGWRISGEYAFARHSIAYARSLGNALPSYFLGFGAWDERNILLGWDQTLEVFEMLDIVPVPVLHDGLFDEAVLARIAAALDPVRQEGFVVRVAEPIPYPPAVEGAGRFFPTIAKWVRKGHVQTDQHWLLGPVIPNELRDGVDPTP</sequence>
<dbReference type="InterPro" id="IPR021122">
    <property type="entry name" value="RNA_ligase_dom_REL/Rnl2"/>
</dbReference>
<feature type="domain" description="RNA ligase" evidence="1">
    <location>
        <begin position="40"/>
        <end position="189"/>
    </location>
</feature>
<evidence type="ECO:0000259" key="1">
    <source>
        <dbReference type="Pfam" id="PF09414"/>
    </source>
</evidence>
<dbReference type="GO" id="GO:0016874">
    <property type="term" value="F:ligase activity"/>
    <property type="evidence" value="ECO:0007669"/>
    <property type="project" value="UniProtKB-KW"/>
</dbReference>
<keyword evidence="3" id="KW-1185">Reference proteome</keyword>
<reference evidence="2 3" key="1">
    <citation type="submission" date="2024-05" db="EMBL/GenBank/DDBJ databases">
        <authorList>
            <person name="Liu Q."/>
            <person name="Xin Y.-H."/>
        </authorList>
    </citation>
    <scope>NUCLEOTIDE SEQUENCE [LARGE SCALE GENOMIC DNA]</scope>
    <source>
        <strain evidence="2 3">CGMCC 1.10181</strain>
    </source>
</reference>
<organism evidence="2 3">
    <name type="scientific">Sphingomonas oligophenolica</name>
    <dbReference type="NCBI Taxonomy" id="301154"/>
    <lineage>
        <taxon>Bacteria</taxon>
        <taxon>Pseudomonadati</taxon>
        <taxon>Pseudomonadota</taxon>
        <taxon>Alphaproteobacteria</taxon>
        <taxon>Sphingomonadales</taxon>
        <taxon>Sphingomonadaceae</taxon>
        <taxon>Sphingomonas</taxon>
    </lineage>
</organism>
<gene>
    <name evidence="2" type="ORF">ABC974_13940</name>
</gene>
<evidence type="ECO:0000313" key="3">
    <source>
        <dbReference type="Proteomes" id="UP001419910"/>
    </source>
</evidence>